<dbReference type="GO" id="GO:0005524">
    <property type="term" value="F:ATP binding"/>
    <property type="evidence" value="ECO:0007669"/>
    <property type="project" value="InterPro"/>
</dbReference>
<dbReference type="InterPro" id="IPR027417">
    <property type="entry name" value="P-loop_NTPase"/>
</dbReference>
<evidence type="ECO:0000259" key="1">
    <source>
        <dbReference type="Pfam" id="PF13538"/>
    </source>
</evidence>
<dbReference type="InterPro" id="IPR000212">
    <property type="entry name" value="DNA_helicase_UvrD/REP"/>
</dbReference>
<sequence length="614" mass="69776">MENESNRTAKENDIFDAWKNWAERELPQRRQRADKAYQRAHQINDEVAWQHAEIVEAGYGQLNDMLLAQDPYFSRIAAQMQDVDGETFQVDLRVHRYHRSEVFPLDDSREMLDISHLAPLADLVRNPAQQELALTLRDREFYQWPQSGNTPHIRVVHCNVEDIEIENGCVVRVAPRYGAIFEDRVRRRLERSAQPALDVLADVLDREQNAIISNRNPQLRLLILDGPAGTGKTVVAAHRIAVAASPQSMGIYLTPTNTLRNYIDPVLPRLGLERQRARAWSLAEWAQAVWPEFPWADDLSGMVPDCPWDQKAFGDALDSVQRDHPKASWLEIYREAGQRLGQRPRRMFGVEDVAALLWMGPWAHRKLPGLEPQWIIIDEAQAIPLLVYHALWRWFGGKVSYILAGDLMQQGSQHEFDGWAQIQEALQVKPSQISHLWLRRSYRVPPMIHAASERLRRAINPEANLSESVTWHPHPGKITYKPTQSISQVQEDVKQLITHWRAEGISAIAILAPSADLLHHWVQQLAVTGIELQILQGQESYGGGVVLTTLDIVRGLEFDGVVLLDVNKAAYPETPSGARALYTALTRSRKYVHLIALLDGPDQSPSPWLAQIVS</sequence>
<dbReference type="EMBL" id="PXYW01000001">
    <property type="protein sequence ID" value="PSR35437.1"/>
    <property type="molecule type" value="Genomic_DNA"/>
</dbReference>
<dbReference type="InterPro" id="IPR027785">
    <property type="entry name" value="UvrD-like_helicase_C"/>
</dbReference>
<reference evidence="2 3" key="1">
    <citation type="journal article" date="2014" name="BMC Genomics">
        <title>Comparison of environmental and isolate Sulfobacillus genomes reveals diverse carbon, sulfur, nitrogen, and hydrogen metabolisms.</title>
        <authorList>
            <person name="Justice N.B."/>
            <person name="Norman A."/>
            <person name="Brown C.T."/>
            <person name="Singh A."/>
            <person name="Thomas B.C."/>
            <person name="Banfield J.F."/>
        </authorList>
    </citation>
    <scope>NUCLEOTIDE SEQUENCE [LARGE SCALE GENOMIC DNA]</scope>
    <source>
        <strain evidence="2">AMDSBA4</strain>
    </source>
</reference>
<dbReference type="PANTHER" id="PTHR11070">
    <property type="entry name" value="UVRD / RECB / PCRA DNA HELICASE FAMILY MEMBER"/>
    <property type="match status" value="1"/>
</dbReference>
<proteinExistence type="predicted"/>
<dbReference type="Proteomes" id="UP000242972">
    <property type="component" value="Unassembled WGS sequence"/>
</dbReference>
<dbReference type="GO" id="GO:0003677">
    <property type="term" value="F:DNA binding"/>
    <property type="evidence" value="ECO:0007669"/>
    <property type="project" value="InterPro"/>
</dbReference>
<evidence type="ECO:0000313" key="3">
    <source>
        <dbReference type="Proteomes" id="UP000242972"/>
    </source>
</evidence>
<evidence type="ECO:0000313" key="2">
    <source>
        <dbReference type="EMBL" id="PSR35437.1"/>
    </source>
</evidence>
<dbReference type="Pfam" id="PF13538">
    <property type="entry name" value="UvrD_C_2"/>
    <property type="match status" value="1"/>
</dbReference>
<name>A0A2T2XLS5_9FIRM</name>
<dbReference type="Gene3D" id="3.40.50.300">
    <property type="entry name" value="P-loop containing nucleotide triphosphate hydrolases"/>
    <property type="match status" value="2"/>
</dbReference>
<gene>
    <name evidence="2" type="ORF">C7B46_00130</name>
</gene>
<organism evidence="2 3">
    <name type="scientific">Sulfobacillus benefaciens</name>
    <dbReference type="NCBI Taxonomy" id="453960"/>
    <lineage>
        <taxon>Bacteria</taxon>
        <taxon>Bacillati</taxon>
        <taxon>Bacillota</taxon>
        <taxon>Clostridia</taxon>
        <taxon>Eubacteriales</taxon>
        <taxon>Clostridiales Family XVII. Incertae Sedis</taxon>
        <taxon>Sulfobacillus</taxon>
    </lineage>
</organism>
<feature type="domain" description="UvrD-like helicase C-terminal" evidence="1">
    <location>
        <begin position="546"/>
        <end position="595"/>
    </location>
</feature>
<dbReference type="GO" id="GO:0000725">
    <property type="term" value="P:recombinational repair"/>
    <property type="evidence" value="ECO:0007669"/>
    <property type="project" value="TreeGrafter"/>
</dbReference>
<dbReference type="AlphaFoldDB" id="A0A2T2XLS5"/>
<dbReference type="GO" id="GO:0043138">
    <property type="term" value="F:3'-5' DNA helicase activity"/>
    <property type="evidence" value="ECO:0007669"/>
    <property type="project" value="TreeGrafter"/>
</dbReference>
<protein>
    <recommendedName>
        <fullName evidence="1">UvrD-like helicase C-terminal domain-containing protein</fullName>
    </recommendedName>
</protein>
<dbReference type="PANTHER" id="PTHR11070:SF17">
    <property type="entry name" value="DNA HELICASE IV"/>
    <property type="match status" value="1"/>
</dbReference>
<dbReference type="GO" id="GO:0005829">
    <property type="term" value="C:cytosol"/>
    <property type="evidence" value="ECO:0007669"/>
    <property type="project" value="TreeGrafter"/>
</dbReference>
<dbReference type="SUPFAM" id="SSF52540">
    <property type="entry name" value="P-loop containing nucleoside triphosphate hydrolases"/>
    <property type="match status" value="1"/>
</dbReference>
<comment type="caution">
    <text evidence="2">The sequence shown here is derived from an EMBL/GenBank/DDBJ whole genome shotgun (WGS) entry which is preliminary data.</text>
</comment>
<accession>A0A2T2XLS5</accession>